<dbReference type="PROSITE" id="PS51867">
    <property type="entry name" value="ZF_RING_GID"/>
    <property type="match status" value="1"/>
</dbReference>
<dbReference type="InterPro" id="IPR027370">
    <property type="entry name" value="Znf-RING_euk"/>
</dbReference>
<dbReference type="Gene3D" id="3.30.40.10">
    <property type="entry name" value="Zinc/RING finger domain, C3HC4 (zinc finger)"/>
    <property type="match status" value="1"/>
</dbReference>
<dbReference type="SMART" id="SM00668">
    <property type="entry name" value="CTLH"/>
    <property type="match status" value="1"/>
</dbReference>
<dbReference type="GO" id="GO:0005634">
    <property type="term" value="C:nucleus"/>
    <property type="evidence" value="ECO:0007669"/>
    <property type="project" value="TreeGrafter"/>
</dbReference>
<dbReference type="InterPro" id="IPR037683">
    <property type="entry name" value="Rmd5_dRing"/>
</dbReference>
<dbReference type="InterPro" id="IPR013144">
    <property type="entry name" value="CRA_dom"/>
</dbReference>
<proteinExistence type="predicted"/>
<dbReference type="EMBL" id="JABFOF010000006">
    <property type="protein sequence ID" value="KAG2396193.1"/>
    <property type="molecule type" value="Genomic_DNA"/>
</dbReference>
<dbReference type="PROSITE" id="PS50896">
    <property type="entry name" value="LISH"/>
    <property type="match status" value="1"/>
</dbReference>
<keyword evidence="5" id="KW-0862">Zinc</keyword>
<dbReference type="CDD" id="cd16652">
    <property type="entry name" value="dRING_Rmd5p-like"/>
    <property type="match status" value="1"/>
</dbReference>
<evidence type="ECO:0000259" key="7">
    <source>
        <dbReference type="PROSITE" id="PS50897"/>
    </source>
</evidence>
<sequence length="504" mass="56662">MGFGKEKDVGGEERRKFEKMGLEQIGVEEVLRMVKVMAMLLCSQVARLVPFFVSSPSHRTRFRFLPHTLSQALQVSVSGWQGVGSKDYSSGYSGGWWPCWGEELTTSGCYLGVCDLSIKMELSSIKDAFDRVAKKQKLSSSKSQEVVDQVGREIEQALAAIQSSRDLSSPADQKSVLTELKFKINAIGPFQQLEGSNKEVNGSIIKYQRPLEKLLNPDISKAYRNVDFDTRIINQIIANHFYRQGLFDLGDSLVNEAGEPDATALRSQFLEMHQIIGAMREKNLQPALTWVSANREKLDHIGSNLELKIHRLQFVEVLQNGTRADALKYARTYLAPFASLNKDEFPKLMGCLLYAGRLESSPYSELMSPIHWEMTTEELARQFCTLLGQSYENPLSVAVAAGVEGLPTLLKLANVMAAKKQEWQEMKQLPVPVELGKEFQFHSIFVCPVSRDQGSEENPPMLLPCLHVLCKQSIMKLSKNSTRTFKCPYCPAEATVTHCRQLYF</sequence>
<protein>
    <submittedName>
        <fullName evidence="9">Protein RMD5-like protein</fullName>
    </submittedName>
</protein>
<evidence type="ECO:0000256" key="1">
    <source>
        <dbReference type="ARBA" id="ARBA00004496"/>
    </source>
</evidence>
<dbReference type="InterPro" id="IPR024964">
    <property type="entry name" value="CTLH/CRA"/>
</dbReference>
<feature type="zinc finger region" description="RING-Gid-type" evidence="6">
    <location>
        <begin position="447"/>
        <end position="490"/>
    </location>
</feature>
<feature type="domain" description="CTLH" evidence="7">
    <location>
        <begin position="268"/>
        <end position="325"/>
    </location>
</feature>
<name>A0A8T0KCH0_PHAAN</name>
<dbReference type="InterPro" id="IPR006595">
    <property type="entry name" value="CTLH_C"/>
</dbReference>
<reference evidence="9 10" key="1">
    <citation type="submission" date="2020-05" db="EMBL/GenBank/DDBJ databases">
        <title>Vigna angularis (adzuki bean) Var. LongXiaoDou No. 4 denovo assembly.</title>
        <authorList>
            <person name="Xiang H."/>
        </authorList>
    </citation>
    <scope>NUCLEOTIDE SEQUENCE [LARGE SCALE GENOMIC DNA]</scope>
    <source>
        <tissue evidence="9">Leaf</tissue>
    </source>
</reference>
<dbReference type="Pfam" id="PF10607">
    <property type="entry name" value="CTLH"/>
    <property type="match status" value="1"/>
</dbReference>
<dbReference type="PROSITE" id="PS50897">
    <property type="entry name" value="CTLH"/>
    <property type="match status" value="1"/>
</dbReference>
<dbReference type="Proteomes" id="UP000743370">
    <property type="component" value="Unassembled WGS sequence"/>
</dbReference>
<evidence type="ECO:0000256" key="4">
    <source>
        <dbReference type="ARBA" id="ARBA00022771"/>
    </source>
</evidence>
<dbReference type="SMART" id="SM00184">
    <property type="entry name" value="RING"/>
    <property type="match status" value="1"/>
</dbReference>
<organism evidence="9 10">
    <name type="scientific">Phaseolus angularis</name>
    <name type="common">Azuki bean</name>
    <name type="synonym">Vigna angularis</name>
    <dbReference type="NCBI Taxonomy" id="3914"/>
    <lineage>
        <taxon>Eukaryota</taxon>
        <taxon>Viridiplantae</taxon>
        <taxon>Streptophyta</taxon>
        <taxon>Embryophyta</taxon>
        <taxon>Tracheophyta</taxon>
        <taxon>Spermatophyta</taxon>
        <taxon>Magnoliopsida</taxon>
        <taxon>eudicotyledons</taxon>
        <taxon>Gunneridae</taxon>
        <taxon>Pentapetalae</taxon>
        <taxon>rosids</taxon>
        <taxon>fabids</taxon>
        <taxon>Fabales</taxon>
        <taxon>Fabaceae</taxon>
        <taxon>Papilionoideae</taxon>
        <taxon>50 kb inversion clade</taxon>
        <taxon>NPAAA clade</taxon>
        <taxon>indigoferoid/millettioid clade</taxon>
        <taxon>Phaseoleae</taxon>
        <taxon>Vigna</taxon>
    </lineage>
</organism>
<dbReference type="InterPro" id="IPR013083">
    <property type="entry name" value="Znf_RING/FYVE/PHD"/>
</dbReference>
<keyword evidence="2" id="KW-0963">Cytoplasm</keyword>
<dbReference type="PANTHER" id="PTHR12170:SF3">
    <property type="entry name" value="GH10162P"/>
    <property type="match status" value="1"/>
</dbReference>
<evidence type="ECO:0000256" key="6">
    <source>
        <dbReference type="PROSITE-ProRule" id="PRU01215"/>
    </source>
</evidence>
<dbReference type="GO" id="GO:0043161">
    <property type="term" value="P:proteasome-mediated ubiquitin-dependent protein catabolic process"/>
    <property type="evidence" value="ECO:0007669"/>
    <property type="project" value="InterPro"/>
</dbReference>
<dbReference type="SUPFAM" id="SSF57850">
    <property type="entry name" value="RING/U-box"/>
    <property type="match status" value="1"/>
</dbReference>
<evidence type="ECO:0000313" key="9">
    <source>
        <dbReference type="EMBL" id="KAG2396193.1"/>
    </source>
</evidence>
<feature type="domain" description="RING-Gid-type" evidence="8">
    <location>
        <begin position="447"/>
        <end position="490"/>
    </location>
</feature>
<dbReference type="GO" id="GO:0008270">
    <property type="term" value="F:zinc ion binding"/>
    <property type="evidence" value="ECO:0007669"/>
    <property type="project" value="UniProtKB-KW"/>
</dbReference>
<comment type="caution">
    <text evidence="9">The sequence shown here is derived from an EMBL/GenBank/DDBJ whole genome shotgun (WGS) entry which is preliminary data.</text>
</comment>
<dbReference type="GO" id="GO:0034657">
    <property type="term" value="C:GID complex"/>
    <property type="evidence" value="ECO:0007669"/>
    <property type="project" value="TreeGrafter"/>
</dbReference>
<evidence type="ECO:0000256" key="2">
    <source>
        <dbReference type="ARBA" id="ARBA00022490"/>
    </source>
</evidence>
<evidence type="ECO:0000259" key="8">
    <source>
        <dbReference type="PROSITE" id="PS51867"/>
    </source>
</evidence>
<accession>A0A8T0KCH0</accession>
<comment type="subcellular location">
    <subcellularLocation>
        <location evidence="1">Cytoplasm</location>
    </subcellularLocation>
</comment>
<dbReference type="InterPro" id="IPR001841">
    <property type="entry name" value="Znf_RING"/>
</dbReference>
<dbReference type="FunFam" id="3.30.40.10:FF:000143">
    <property type="entry name" value="Regulator of gluconeogenesis Rmd5"/>
    <property type="match status" value="1"/>
</dbReference>
<dbReference type="GO" id="GO:0061630">
    <property type="term" value="F:ubiquitin protein ligase activity"/>
    <property type="evidence" value="ECO:0007669"/>
    <property type="project" value="InterPro"/>
</dbReference>
<evidence type="ECO:0000256" key="3">
    <source>
        <dbReference type="ARBA" id="ARBA00022723"/>
    </source>
</evidence>
<evidence type="ECO:0000256" key="5">
    <source>
        <dbReference type="ARBA" id="ARBA00022833"/>
    </source>
</evidence>
<evidence type="ECO:0000313" key="10">
    <source>
        <dbReference type="Proteomes" id="UP000743370"/>
    </source>
</evidence>
<dbReference type="GO" id="GO:0005737">
    <property type="term" value="C:cytoplasm"/>
    <property type="evidence" value="ECO:0007669"/>
    <property type="project" value="UniProtKB-SubCell"/>
</dbReference>
<dbReference type="InterPro" id="IPR006594">
    <property type="entry name" value="LisH"/>
</dbReference>
<dbReference type="PANTHER" id="PTHR12170">
    <property type="entry name" value="MACROPHAGE ERYTHROBLAST ATTACHER-RELATED"/>
    <property type="match status" value="1"/>
</dbReference>
<keyword evidence="4 6" id="KW-0863">Zinc-finger</keyword>
<dbReference type="AlphaFoldDB" id="A0A8T0KCH0"/>
<dbReference type="InterPro" id="IPR044063">
    <property type="entry name" value="ZF_RING_GID"/>
</dbReference>
<gene>
    <name evidence="9" type="ORF">HKW66_Vig0064310</name>
</gene>
<dbReference type="Pfam" id="PF13445">
    <property type="entry name" value="zf-RING_UBOX"/>
    <property type="match status" value="1"/>
</dbReference>
<dbReference type="InterPro" id="IPR045098">
    <property type="entry name" value="Fyv10_fam"/>
</dbReference>
<keyword evidence="3" id="KW-0479">Metal-binding</keyword>
<dbReference type="SMART" id="SM00757">
    <property type="entry name" value="CRA"/>
    <property type="match status" value="1"/>
</dbReference>